<evidence type="ECO:0000256" key="5">
    <source>
        <dbReference type="ARBA" id="ARBA00023163"/>
    </source>
</evidence>
<dbReference type="InterPro" id="IPR007630">
    <property type="entry name" value="RNA_pol_sigma70_r4"/>
</dbReference>
<comment type="similarity">
    <text evidence="1 6">Belongs to the sigma-70 factor family. ECF subfamily.</text>
</comment>
<name>A0A2V3WEZ8_9BACI</name>
<comment type="caution">
    <text evidence="9">The sequence shown here is derived from an EMBL/GenBank/DDBJ whole genome shotgun (WGS) entry which is preliminary data.</text>
</comment>
<dbReference type="GO" id="GO:0003677">
    <property type="term" value="F:DNA binding"/>
    <property type="evidence" value="ECO:0007669"/>
    <property type="project" value="UniProtKB-KW"/>
</dbReference>
<dbReference type="PANTHER" id="PTHR43133:SF60">
    <property type="entry name" value="RNA POLYMERASE SIGMA FACTOR SIGV"/>
    <property type="match status" value="1"/>
</dbReference>
<proteinExistence type="inferred from homology"/>
<dbReference type="InterPro" id="IPR014284">
    <property type="entry name" value="RNA_pol_sigma-70_dom"/>
</dbReference>
<dbReference type="Pfam" id="PF04545">
    <property type="entry name" value="Sigma70_r4"/>
    <property type="match status" value="1"/>
</dbReference>
<dbReference type="NCBIfam" id="TIGR02937">
    <property type="entry name" value="sigma70-ECF"/>
    <property type="match status" value="1"/>
</dbReference>
<keyword evidence="10" id="KW-1185">Reference proteome</keyword>
<dbReference type="InterPro" id="IPR007627">
    <property type="entry name" value="RNA_pol_sigma70_r2"/>
</dbReference>
<keyword evidence="4 6" id="KW-0238">DNA-binding</keyword>
<dbReference type="InterPro" id="IPR036388">
    <property type="entry name" value="WH-like_DNA-bd_sf"/>
</dbReference>
<reference evidence="9 10" key="1">
    <citation type="submission" date="2018-05" db="EMBL/GenBank/DDBJ databases">
        <title>Genomic Encyclopedia of Type Strains, Phase IV (KMG-IV): sequencing the most valuable type-strain genomes for metagenomic binning, comparative biology and taxonomic classification.</title>
        <authorList>
            <person name="Goeker M."/>
        </authorList>
    </citation>
    <scope>NUCLEOTIDE SEQUENCE [LARGE SCALE GENOMIC DNA]</scope>
    <source>
        <strain evidence="9 10">DSM 22440</strain>
    </source>
</reference>
<organism evidence="9 10">
    <name type="scientific">Streptohalobacillus salinus</name>
    <dbReference type="NCBI Taxonomy" id="621096"/>
    <lineage>
        <taxon>Bacteria</taxon>
        <taxon>Bacillati</taxon>
        <taxon>Bacillota</taxon>
        <taxon>Bacilli</taxon>
        <taxon>Bacillales</taxon>
        <taxon>Bacillaceae</taxon>
        <taxon>Streptohalobacillus</taxon>
    </lineage>
</organism>
<evidence type="ECO:0000256" key="2">
    <source>
        <dbReference type="ARBA" id="ARBA00023015"/>
    </source>
</evidence>
<dbReference type="InterPro" id="IPR013325">
    <property type="entry name" value="RNA_pol_sigma_r2"/>
</dbReference>
<dbReference type="Pfam" id="PF04542">
    <property type="entry name" value="Sigma70_r2"/>
    <property type="match status" value="1"/>
</dbReference>
<dbReference type="PANTHER" id="PTHR43133">
    <property type="entry name" value="RNA POLYMERASE ECF-TYPE SIGMA FACTO"/>
    <property type="match status" value="1"/>
</dbReference>
<dbReference type="GO" id="GO:0006352">
    <property type="term" value="P:DNA-templated transcription initiation"/>
    <property type="evidence" value="ECO:0007669"/>
    <property type="project" value="InterPro"/>
</dbReference>
<feature type="domain" description="RNA polymerase sigma-70 region 2" evidence="7">
    <location>
        <begin position="8"/>
        <end position="76"/>
    </location>
</feature>
<keyword evidence="3 6" id="KW-0731">Sigma factor</keyword>
<dbReference type="GO" id="GO:0016987">
    <property type="term" value="F:sigma factor activity"/>
    <property type="evidence" value="ECO:0007669"/>
    <property type="project" value="UniProtKB-KW"/>
</dbReference>
<evidence type="ECO:0000313" key="10">
    <source>
        <dbReference type="Proteomes" id="UP000247922"/>
    </source>
</evidence>
<gene>
    <name evidence="9" type="ORF">DES38_104141</name>
</gene>
<dbReference type="InterPro" id="IPR000838">
    <property type="entry name" value="RNA_pol_sigma70_ECF_CS"/>
</dbReference>
<sequence>MKTTFDHLYETYHRDVYQYIFYMVKDKAITEDLLQETYIKVLQAYEKFRGESSEKTWLFSIARHTVMDYFRKQQRRKQVFFGLFSKDDEEVTNQLIDKAPLPEELTALNEELQMIYHYLDACSLDQKNVIILRFIQSLSIHETARILEWTESKVKTTQHRALKKLRHLIEQNEKR</sequence>
<evidence type="ECO:0000259" key="8">
    <source>
        <dbReference type="Pfam" id="PF04545"/>
    </source>
</evidence>
<evidence type="ECO:0000259" key="7">
    <source>
        <dbReference type="Pfam" id="PF04542"/>
    </source>
</evidence>
<dbReference type="AlphaFoldDB" id="A0A2V3WEZ8"/>
<evidence type="ECO:0000256" key="3">
    <source>
        <dbReference type="ARBA" id="ARBA00023082"/>
    </source>
</evidence>
<dbReference type="SUPFAM" id="SSF88946">
    <property type="entry name" value="Sigma2 domain of RNA polymerase sigma factors"/>
    <property type="match status" value="1"/>
</dbReference>
<keyword evidence="2 6" id="KW-0805">Transcription regulation</keyword>
<dbReference type="CDD" id="cd06171">
    <property type="entry name" value="Sigma70_r4"/>
    <property type="match status" value="1"/>
</dbReference>
<dbReference type="Gene3D" id="1.10.1740.10">
    <property type="match status" value="1"/>
</dbReference>
<evidence type="ECO:0000256" key="4">
    <source>
        <dbReference type="ARBA" id="ARBA00023125"/>
    </source>
</evidence>
<dbReference type="Proteomes" id="UP000247922">
    <property type="component" value="Unassembled WGS sequence"/>
</dbReference>
<dbReference type="RefSeq" id="WP_110251008.1">
    <property type="nucleotide sequence ID" value="NZ_QJJR01000004.1"/>
</dbReference>
<dbReference type="InterPro" id="IPR013324">
    <property type="entry name" value="RNA_pol_sigma_r3/r4-like"/>
</dbReference>
<accession>A0A2V3WEZ8</accession>
<protein>
    <recommendedName>
        <fullName evidence="6">RNA polymerase sigma factor</fullName>
    </recommendedName>
</protein>
<dbReference type="Gene3D" id="1.10.10.10">
    <property type="entry name" value="Winged helix-like DNA-binding domain superfamily/Winged helix DNA-binding domain"/>
    <property type="match status" value="1"/>
</dbReference>
<keyword evidence="5 6" id="KW-0804">Transcription</keyword>
<dbReference type="OrthoDB" id="9794508at2"/>
<evidence type="ECO:0000313" key="9">
    <source>
        <dbReference type="EMBL" id="PXW91708.1"/>
    </source>
</evidence>
<dbReference type="SUPFAM" id="SSF88659">
    <property type="entry name" value="Sigma3 and sigma4 domains of RNA polymerase sigma factors"/>
    <property type="match status" value="1"/>
</dbReference>
<feature type="domain" description="RNA polymerase sigma-70 region 4" evidence="8">
    <location>
        <begin position="126"/>
        <end position="167"/>
    </location>
</feature>
<dbReference type="InterPro" id="IPR039425">
    <property type="entry name" value="RNA_pol_sigma-70-like"/>
</dbReference>
<dbReference type="PROSITE" id="PS01063">
    <property type="entry name" value="SIGMA70_ECF"/>
    <property type="match status" value="1"/>
</dbReference>
<evidence type="ECO:0000256" key="1">
    <source>
        <dbReference type="ARBA" id="ARBA00010641"/>
    </source>
</evidence>
<evidence type="ECO:0000256" key="6">
    <source>
        <dbReference type="RuleBase" id="RU000716"/>
    </source>
</evidence>
<dbReference type="EMBL" id="QJJR01000004">
    <property type="protein sequence ID" value="PXW91708.1"/>
    <property type="molecule type" value="Genomic_DNA"/>
</dbReference>